<dbReference type="InterPro" id="IPR029523">
    <property type="entry name" value="INO80B/Ies2"/>
</dbReference>
<organism evidence="4 5">
    <name type="scientific">Tortispora caseinolytica NRRL Y-17796</name>
    <dbReference type="NCBI Taxonomy" id="767744"/>
    <lineage>
        <taxon>Eukaryota</taxon>
        <taxon>Fungi</taxon>
        <taxon>Dikarya</taxon>
        <taxon>Ascomycota</taxon>
        <taxon>Saccharomycotina</taxon>
        <taxon>Trigonopsidomycetes</taxon>
        <taxon>Trigonopsidales</taxon>
        <taxon>Trigonopsidaceae</taxon>
        <taxon>Tortispora</taxon>
    </lineage>
</organism>
<evidence type="ECO:0000313" key="4">
    <source>
        <dbReference type="EMBL" id="ODV91924.1"/>
    </source>
</evidence>
<keyword evidence="5" id="KW-1185">Reference proteome</keyword>
<dbReference type="OrthoDB" id="2021186at2759"/>
<evidence type="ECO:0000256" key="2">
    <source>
        <dbReference type="SAM" id="MobiDB-lite"/>
    </source>
</evidence>
<accession>A0A1E4TJG7</accession>
<dbReference type="Proteomes" id="UP000095023">
    <property type="component" value="Unassembled WGS sequence"/>
</dbReference>
<dbReference type="SMART" id="SM01406">
    <property type="entry name" value="PAPA-1"/>
    <property type="match status" value="1"/>
</dbReference>
<dbReference type="Pfam" id="PF04795">
    <property type="entry name" value="PAPA-1"/>
    <property type="match status" value="1"/>
</dbReference>
<feature type="coiled-coil region" evidence="1">
    <location>
        <begin position="54"/>
        <end position="82"/>
    </location>
</feature>
<gene>
    <name evidence="4" type="ORF">CANCADRAFT_30211</name>
</gene>
<feature type="region of interest" description="Disordered" evidence="2">
    <location>
        <begin position="125"/>
        <end position="151"/>
    </location>
</feature>
<evidence type="ECO:0000256" key="1">
    <source>
        <dbReference type="SAM" id="Coils"/>
    </source>
</evidence>
<dbReference type="EMBL" id="KV453841">
    <property type="protein sequence ID" value="ODV91924.1"/>
    <property type="molecule type" value="Genomic_DNA"/>
</dbReference>
<protein>
    <recommendedName>
        <fullName evidence="3">INO80 complex subunit B-like conserved region domain-containing protein</fullName>
    </recommendedName>
</protein>
<feature type="domain" description="INO80 complex subunit B-like conserved region" evidence="3">
    <location>
        <begin position="56"/>
        <end position="151"/>
    </location>
</feature>
<name>A0A1E4TJG7_9ASCO</name>
<reference evidence="5" key="1">
    <citation type="submission" date="2016-02" db="EMBL/GenBank/DDBJ databases">
        <title>Comparative genomics of biotechnologically important yeasts.</title>
        <authorList>
            <consortium name="DOE Joint Genome Institute"/>
            <person name="Riley R."/>
            <person name="Haridas S."/>
            <person name="Wolfe K.H."/>
            <person name="Lopes M.R."/>
            <person name="Hittinger C.T."/>
            <person name="Goker M."/>
            <person name="Salamov A."/>
            <person name="Wisecaver J."/>
            <person name="Long T.M."/>
            <person name="Aerts A.L."/>
            <person name="Barry K."/>
            <person name="Choi C."/>
            <person name="Clum A."/>
            <person name="Coughlan A.Y."/>
            <person name="Deshpande S."/>
            <person name="Douglass A.P."/>
            <person name="Hanson S.J."/>
            <person name="Klenk H.-P."/>
            <person name="Labutti K."/>
            <person name="Lapidus A."/>
            <person name="Lindquist E."/>
            <person name="Lipzen A."/>
            <person name="Meier-Kolthoff J.P."/>
            <person name="Ohm R.A."/>
            <person name="Otillar R.P."/>
            <person name="Pangilinan J."/>
            <person name="Peng Y."/>
            <person name="Rokas A."/>
            <person name="Rosa C.A."/>
            <person name="Scheuner C."/>
            <person name="Sibirny A.A."/>
            <person name="Slot J.C."/>
            <person name="Stielow J.B."/>
            <person name="Sun H."/>
            <person name="Kurtzman C.P."/>
            <person name="Blackwell M."/>
            <person name="Jeffries T.W."/>
            <person name="Grigoriev I.V."/>
        </authorList>
    </citation>
    <scope>NUCLEOTIDE SEQUENCE [LARGE SCALE GENOMIC DNA]</scope>
    <source>
        <strain evidence="5">NRRL Y-17796</strain>
    </source>
</reference>
<dbReference type="PANTHER" id="PTHR21561:SF12">
    <property type="entry name" value="INO80 COMPLEX SUBUNIT B"/>
    <property type="match status" value="1"/>
</dbReference>
<feature type="compositionally biased region" description="Acidic residues" evidence="2">
    <location>
        <begin position="1"/>
        <end position="16"/>
    </location>
</feature>
<proteinExistence type="predicted"/>
<evidence type="ECO:0000313" key="5">
    <source>
        <dbReference type="Proteomes" id="UP000095023"/>
    </source>
</evidence>
<dbReference type="GO" id="GO:0006338">
    <property type="term" value="P:chromatin remodeling"/>
    <property type="evidence" value="ECO:0007669"/>
    <property type="project" value="InterPro"/>
</dbReference>
<feature type="region of interest" description="Disordered" evidence="2">
    <location>
        <begin position="86"/>
        <end position="111"/>
    </location>
</feature>
<feature type="region of interest" description="Disordered" evidence="2">
    <location>
        <begin position="1"/>
        <end position="34"/>
    </location>
</feature>
<dbReference type="AlphaFoldDB" id="A0A1E4TJG7"/>
<feature type="compositionally biased region" description="Basic and acidic residues" evidence="2">
    <location>
        <begin position="17"/>
        <end position="32"/>
    </location>
</feature>
<evidence type="ECO:0000259" key="3">
    <source>
        <dbReference type="SMART" id="SM01406"/>
    </source>
</evidence>
<dbReference type="InterPro" id="IPR006880">
    <property type="entry name" value="INO80B_C"/>
</dbReference>
<sequence length="151" mass="17719">MDEEEDYDEYDEEFDTQDGRMTERQRAIKDSRFSTPLQELSEFERKSKKRVLTVEEQTLRRAEQSRRRKNLAERRLLEEKNETINKLLRKQAPKRSGGSTGTATPDEGYDTGKLLANAEAIKRKAAGKEEMSRYLSRWTSKKEGSTLRIPW</sequence>
<keyword evidence="1" id="KW-0175">Coiled coil</keyword>
<dbReference type="GO" id="GO:0031011">
    <property type="term" value="C:Ino80 complex"/>
    <property type="evidence" value="ECO:0007669"/>
    <property type="project" value="InterPro"/>
</dbReference>
<dbReference type="PANTHER" id="PTHR21561">
    <property type="entry name" value="INO80 COMPLEX SUBUNIT B"/>
    <property type="match status" value="1"/>
</dbReference>